<name>A0ABC9BRW7_9POAL</name>
<reference evidence="2 3" key="2">
    <citation type="submission" date="2024-10" db="EMBL/GenBank/DDBJ databases">
        <authorList>
            <person name="Ryan C."/>
        </authorList>
    </citation>
    <scope>NUCLEOTIDE SEQUENCE [LARGE SCALE GENOMIC DNA]</scope>
</reference>
<reference evidence="3" key="1">
    <citation type="submission" date="2024-06" db="EMBL/GenBank/DDBJ databases">
        <authorList>
            <person name="Ryan C."/>
        </authorList>
    </citation>
    <scope>NUCLEOTIDE SEQUENCE [LARGE SCALE GENOMIC DNA]</scope>
</reference>
<dbReference type="EMBL" id="OZ075137">
    <property type="protein sequence ID" value="CAL5006024.1"/>
    <property type="molecule type" value="Genomic_DNA"/>
</dbReference>
<dbReference type="PANTHER" id="PTHR31972:SF76">
    <property type="entry name" value="OS02G0695050 PROTEIN"/>
    <property type="match status" value="1"/>
</dbReference>
<keyword evidence="3" id="KW-1185">Reference proteome</keyword>
<dbReference type="PANTHER" id="PTHR31972">
    <property type="entry name" value="EXPRESSED PROTEIN"/>
    <property type="match status" value="1"/>
</dbReference>
<dbReference type="Proteomes" id="UP001497457">
    <property type="component" value="Chromosome 27b"/>
</dbReference>
<feature type="region of interest" description="Disordered" evidence="1">
    <location>
        <begin position="63"/>
        <end position="88"/>
    </location>
</feature>
<feature type="compositionally biased region" description="Low complexity" evidence="1">
    <location>
        <begin position="381"/>
        <end position="399"/>
    </location>
</feature>
<dbReference type="Pfam" id="PF05910">
    <property type="entry name" value="DUF868"/>
    <property type="match status" value="1"/>
</dbReference>
<dbReference type="AlphaFoldDB" id="A0ABC9BRW7"/>
<evidence type="ECO:0000256" key="1">
    <source>
        <dbReference type="SAM" id="MobiDB-lite"/>
    </source>
</evidence>
<sequence length="427" mass="45782">MPGPIAACFRCAAAAAAPSSGAGTAVPSLATSVYETHLGLVALSWSRAPLGLSLRAVLRLSPPSSTPGGSASSSAASGAGYLEDDAGDEDDETTLAFRVRPWLLWRRRGSRRFRAGGRLVDLAWDLSRARFQRSGSPEPSSGFYVAVVVDGEMVLAAGDLPDAAYRRTRARRPPGSQRPVLLSRREHVSLRDAGAGRGRSHTTWVTVQGKEREISVDLVARGRGRDKGAAAGRDKEKEKERADVGMSVSVDGERVLHVRRLRWKFRGSERVDLGGGDGVQVSWDLHNWLFPARDPPPPADASAHAHAHAVLVFRFDLAAGGGDEERGADSGKDPSPDKAATARRNTGVWGGYLARWGQRDWSETGSNGERRRKGRRLAKESSSSSASVASSTASWASGSTVMDWASPEEAEMQRGDGFSLLIYAWKS</sequence>
<protein>
    <recommendedName>
        <fullName evidence="4">DUF868 family protein</fullName>
    </recommendedName>
</protein>
<evidence type="ECO:0008006" key="4">
    <source>
        <dbReference type="Google" id="ProtNLM"/>
    </source>
</evidence>
<evidence type="ECO:0000313" key="2">
    <source>
        <dbReference type="EMBL" id="CAL5006024.1"/>
    </source>
</evidence>
<feature type="compositionally biased region" description="Basic and acidic residues" evidence="1">
    <location>
        <begin position="323"/>
        <end position="336"/>
    </location>
</feature>
<proteinExistence type="predicted"/>
<gene>
    <name evidence="2" type="ORF">URODEC1_LOCUS67818</name>
</gene>
<organism evidence="2 3">
    <name type="scientific">Urochloa decumbens</name>
    <dbReference type="NCBI Taxonomy" id="240449"/>
    <lineage>
        <taxon>Eukaryota</taxon>
        <taxon>Viridiplantae</taxon>
        <taxon>Streptophyta</taxon>
        <taxon>Embryophyta</taxon>
        <taxon>Tracheophyta</taxon>
        <taxon>Spermatophyta</taxon>
        <taxon>Magnoliopsida</taxon>
        <taxon>Liliopsida</taxon>
        <taxon>Poales</taxon>
        <taxon>Poaceae</taxon>
        <taxon>PACMAD clade</taxon>
        <taxon>Panicoideae</taxon>
        <taxon>Panicodae</taxon>
        <taxon>Paniceae</taxon>
        <taxon>Melinidinae</taxon>
        <taxon>Urochloa</taxon>
    </lineage>
</organism>
<feature type="region of interest" description="Disordered" evidence="1">
    <location>
        <begin position="322"/>
        <end position="344"/>
    </location>
</feature>
<accession>A0ABC9BRW7</accession>
<feature type="compositionally biased region" description="Basic and acidic residues" evidence="1">
    <location>
        <begin position="224"/>
        <end position="243"/>
    </location>
</feature>
<evidence type="ECO:0000313" key="3">
    <source>
        <dbReference type="Proteomes" id="UP001497457"/>
    </source>
</evidence>
<dbReference type="InterPro" id="IPR008586">
    <property type="entry name" value="DUF868_pln"/>
</dbReference>
<feature type="region of interest" description="Disordered" evidence="1">
    <location>
        <begin position="224"/>
        <end position="245"/>
    </location>
</feature>
<feature type="region of interest" description="Disordered" evidence="1">
    <location>
        <begin position="360"/>
        <end position="399"/>
    </location>
</feature>
<feature type="compositionally biased region" description="Low complexity" evidence="1">
    <location>
        <begin position="63"/>
        <end position="81"/>
    </location>
</feature>